<gene>
    <name evidence="3" type="ORF">G4Z16_12345</name>
</gene>
<proteinExistence type="predicted"/>
<dbReference type="EMBL" id="CP048882">
    <property type="protein sequence ID" value="QPP07048.1"/>
    <property type="molecule type" value="Genomic_DNA"/>
</dbReference>
<evidence type="ECO:0000256" key="2">
    <source>
        <dbReference type="SAM" id="SignalP"/>
    </source>
</evidence>
<evidence type="ECO:0000313" key="4">
    <source>
        <dbReference type="Proteomes" id="UP000595046"/>
    </source>
</evidence>
<sequence length="144" mass="14623">MVSKRKIAAALGATAIITLIGAGGAQAQDHTGGERPKGCTDSGSAGNEAARAKYVALVCNGKVYTLTVDERTTPGTPVGGWVNARAPRHVTDVSVASNTQDVAGGPVFITVLTKNGRAWEGSCAATAGQPLGPCTFTQLPRPPH</sequence>
<evidence type="ECO:0008006" key="5">
    <source>
        <dbReference type="Google" id="ProtNLM"/>
    </source>
</evidence>
<protein>
    <recommendedName>
        <fullName evidence="5">Secreted protein</fullName>
    </recommendedName>
</protein>
<feature type="region of interest" description="Disordered" evidence="1">
    <location>
        <begin position="26"/>
        <end position="45"/>
    </location>
</feature>
<accession>A0A7T1T606</accession>
<feature type="signal peptide" evidence="2">
    <location>
        <begin position="1"/>
        <end position="27"/>
    </location>
</feature>
<feature type="chain" id="PRO_5032658218" description="Secreted protein" evidence="2">
    <location>
        <begin position="28"/>
        <end position="144"/>
    </location>
</feature>
<dbReference type="RefSeq" id="WP_197350839.1">
    <property type="nucleotide sequence ID" value="NZ_CP048882.1"/>
</dbReference>
<dbReference type="AlphaFoldDB" id="A0A7T1T606"/>
<dbReference type="Proteomes" id="UP000595046">
    <property type="component" value="Chromosome"/>
</dbReference>
<dbReference type="KEGG" id="sbat:G4Z16_12345"/>
<keyword evidence="4" id="KW-1185">Reference proteome</keyword>
<name>A0A7T1T606_9ACTN</name>
<organism evidence="3 4">
    <name type="scientific">Streptomyces bathyalis</name>
    <dbReference type="NCBI Taxonomy" id="2710756"/>
    <lineage>
        <taxon>Bacteria</taxon>
        <taxon>Bacillati</taxon>
        <taxon>Actinomycetota</taxon>
        <taxon>Actinomycetes</taxon>
        <taxon>Kitasatosporales</taxon>
        <taxon>Streptomycetaceae</taxon>
        <taxon>Streptomyces</taxon>
    </lineage>
</organism>
<evidence type="ECO:0000313" key="3">
    <source>
        <dbReference type="EMBL" id="QPP07048.1"/>
    </source>
</evidence>
<evidence type="ECO:0000256" key="1">
    <source>
        <dbReference type="SAM" id="MobiDB-lite"/>
    </source>
</evidence>
<reference evidence="4" key="1">
    <citation type="submission" date="2020-02" db="EMBL/GenBank/DDBJ databases">
        <title>Streptomyces sp. ASO4wet.</title>
        <authorList>
            <person name="Risdian C."/>
            <person name="Landwehr W."/>
            <person name="Schupp P."/>
            <person name="Wink J."/>
        </authorList>
    </citation>
    <scope>NUCLEOTIDE SEQUENCE [LARGE SCALE GENOMIC DNA]</scope>
    <source>
        <strain evidence="4">ASO4wet</strain>
    </source>
</reference>
<keyword evidence="2" id="KW-0732">Signal</keyword>